<dbReference type="InterPro" id="IPR001841">
    <property type="entry name" value="Znf_RING"/>
</dbReference>
<reference evidence="4" key="1">
    <citation type="journal article" date="2020" name="Stud. Mycol.">
        <title>101 Dothideomycetes genomes: a test case for predicting lifestyles and emergence of pathogens.</title>
        <authorList>
            <person name="Haridas S."/>
            <person name="Albert R."/>
            <person name="Binder M."/>
            <person name="Bloem J."/>
            <person name="Labutti K."/>
            <person name="Salamov A."/>
            <person name="Andreopoulos B."/>
            <person name="Baker S."/>
            <person name="Barry K."/>
            <person name="Bills G."/>
            <person name="Bluhm B."/>
            <person name="Cannon C."/>
            <person name="Castanera R."/>
            <person name="Culley D."/>
            <person name="Daum C."/>
            <person name="Ezra D."/>
            <person name="Gonzalez J."/>
            <person name="Henrissat B."/>
            <person name="Kuo A."/>
            <person name="Liang C."/>
            <person name="Lipzen A."/>
            <person name="Lutzoni F."/>
            <person name="Magnuson J."/>
            <person name="Mondo S."/>
            <person name="Nolan M."/>
            <person name="Ohm R."/>
            <person name="Pangilinan J."/>
            <person name="Park H.-J."/>
            <person name="Ramirez L."/>
            <person name="Alfaro M."/>
            <person name="Sun H."/>
            <person name="Tritt A."/>
            <person name="Yoshinaga Y."/>
            <person name="Zwiers L.-H."/>
            <person name="Turgeon B."/>
            <person name="Goodwin S."/>
            <person name="Spatafora J."/>
            <person name="Crous P."/>
            <person name="Grigoriev I."/>
        </authorList>
    </citation>
    <scope>NUCLEOTIDE SEQUENCE</scope>
    <source>
        <strain evidence="4">CBS 379.55</strain>
    </source>
</reference>
<name>A0A6A6JAC8_WESOR</name>
<feature type="compositionally biased region" description="Polar residues" evidence="2">
    <location>
        <begin position="336"/>
        <end position="345"/>
    </location>
</feature>
<keyword evidence="5" id="KW-1185">Reference proteome</keyword>
<dbReference type="OrthoDB" id="8062037at2759"/>
<proteinExistence type="predicted"/>
<dbReference type="PROSITE" id="PS50089">
    <property type="entry name" value="ZF_RING_2"/>
    <property type="match status" value="1"/>
</dbReference>
<dbReference type="InterPro" id="IPR013083">
    <property type="entry name" value="Znf_RING/FYVE/PHD"/>
</dbReference>
<dbReference type="AlphaFoldDB" id="A0A6A6JAC8"/>
<feature type="region of interest" description="Disordered" evidence="2">
    <location>
        <begin position="387"/>
        <end position="410"/>
    </location>
</feature>
<evidence type="ECO:0000313" key="5">
    <source>
        <dbReference type="Proteomes" id="UP000800097"/>
    </source>
</evidence>
<feature type="compositionally biased region" description="Polar residues" evidence="2">
    <location>
        <begin position="258"/>
        <end position="274"/>
    </location>
</feature>
<dbReference type="Pfam" id="PF13639">
    <property type="entry name" value="zf-RING_2"/>
    <property type="match status" value="1"/>
</dbReference>
<evidence type="ECO:0000259" key="3">
    <source>
        <dbReference type="PROSITE" id="PS50089"/>
    </source>
</evidence>
<keyword evidence="1" id="KW-0479">Metal-binding</keyword>
<dbReference type="RefSeq" id="XP_033650662.1">
    <property type="nucleotide sequence ID" value="XM_033799078.1"/>
</dbReference>
<feature type="region of interest" description="Disordered" evidence="2">
    <location>
        <begin position="254"/>
        <end position="274"/>
    </location>
</feature>
<feature type="compositionally biased region" description="Polar residues" evidence="2">
    <location>
        <begin position="175"/>
        <end position="185"/>
    </location>
</feature>
<feature type="region of interest" description="Disordered" evidence="2">
    <location>
        <begin position="142"/>
        <end position="185"/>
    </location>
</feature>
<feature type="domain" description="RING-type" evidence="3">
    <location>
        <begin position="79"/>
        <end position="131"/>
    </location>
</feature>
<evidence type="ECO:0000313" key="4">
    <source>
        <dbReference type="EMBL" id="KAF2273123.1"/>
    </source>
</evidence>
<evidence type="ECO:0000256" key="2">
    <source>
        <dbReference type="SAM" id="MobiDB-lite"/>
    </source>
</evidence>
<keyword evidence="1" id="KW-0862">Zinc</keyword>
<sequence>MERPRQDDGGLNAVFFEELMQRRLQLRSEIPPDPATVESVCSNFIREHTKRYSRPQISTETMSAQGTALPESPPDHTECPICLDSYGTEEGAEYAVQITGIANCSHVLGSECLKTILRSNPGGEKRCPLCRATWVAAIRTRPSRFDLPGPPPFQSTAASSRPRRWDQPPDLPVPLSSTAPPHSNISPEAIQRLLGANETLRRLRGGMPEYPQLAPPRDVLTNTTAENPAPATGNTSRPSYVQLLADLQLLRSPRGTAEPSTNHAAGAGATSSMPANFTMDEFRQLMGRFRDARPADRTEHIQTADQQVSGLPGDDQTAAPVENAGSNDYPIDLTATDGTGDSSATRPPLDDTDMTETDAAIVQGIREVEEIRHRARETVSRARCLLGRRPTPLNGGVQQSHSQNNRPLRADLEDRVGELSRASEARRQLQRRAVLDELARSPRRSSNRMPSRRPLFGNSPERLPSAAERASGPEPLSPPSQPSLLGLLERECRVTQRELACDRREARLRRQEERVDRFLEMARRHRREVLEANLEYATGQYGFGSDELFDSSSYPIL</sequence>
<dbReference type="GO" id="GO:0008270">
    <property type="term" value="F:zinc ion binding"/>
    <property type="evidence" value="ECO:0007669"/>
    <property type="project" value="UniProtKB-KW"/>
</dbReference>
<dbReference type="GeneID" id="54552253"/>
<protein>
    <recommendedName>
        <fullName evidence="3">RING-type domain-containing protein</fullName>
    </recommendedName>
</protein>
<keyword evidence="1" id="KW-0863">Zinc-finger</keyword>
<dbReference type="SUPFAM" id="SSF57850">
    <property type="entry name" value="RING/U-box"/>
    <property type="match status" value="1"/>
</dbReference>
<dbReference type="Gene3D" id="3.30.40.10">
    <property type="entry name" value="Zinc/RING finger domain, C3HC4 (zinc finger)"/>
    <property type="match status" value="1"/>
</dbReference>
<feature type="region of interest" description="Disordered" evidence="2">
    <location>
        <begin position="433"/>
        <end position="484"/>
    </location>
</feature>
<dbReference type="EMBL" id="ML986513">
    <property type="protein sequence ID" value="KAF2273123.1"/>
    <property type="molecule type" value="Genomic_DNA"/>
</dbReference>
<organism evidence="4 5">
    <name type="scientific">Westerdykella ornata</name>
    <dbReference type="NCBI Taxonomy" id="318751"/>
    <lineage>
        <taxon>Eukaryota</taxon>
        <taxon>Fungi</taxon>
        <taxon>Dikarya</taxon>
        <taxon>Ascomycota</taxon>
        <taxon>Pezizomycotina</taxon>
        <taxon>Dothideomycetes</taxon>
        <taxon>Pleosporomycetidae</taxon>
        <taxon>Pleosporales</taxon>
        <taxon>Sporormiaceae</taxon>
        <taxon>Westerdykella</taxon>
    </lineage>
</organism>
<feature type="compositionally biased region" description="Basic and acidic residues" evidence="2">
    <location>
        <begin position="293"/>
        <end position="302"/>
    </location>
</feature>
<dbReference type="Proteomes" id="UP000800097">
    <property type="component" value="Unassembled WGS sequence"/>
</dbReference>
<feature type="region of interest" description="Disordered" evidence="2">
    <location>
        <begin position="293"/>
        <end position="353"/>
    </location>
</feature>
<accession>A0A6A6JAC8</accession>
<evidence type="ECO:0000256" key="1">
    <source>
        <dbReference type="PROSITE-ProRule" id="PRU00175"/>
    </source>
</evidence>
<feature type="compositionally biased region" description="Polar residues" evidence="2">
    <location>
        <begin position="396"/>
        <end position="406"/>
    </location>
</feature>
<gene>
    <name evidence="4" type="ORF">EI97DRAFT_436367</name>
</gene>